<dbReference type="GO" id="GO:0003677">
    <property type="term" value="F:DNA binding"/>
    <property type="evidence" value="ECO:0007669"/>
    <property type="project" value="UniProtKB-KW"/>
</dbReference>
<dbReference type="PANTHER" id="PTHR30455">
    <property type="entry name" value="TRANSCRIPTIONAL REPRESSOR NRDR"/>
    <property type="match status" value="1"/>
</dbReference>
<dbReference type="NCBIfam" id="TIGR00244">
    <property type="entry name" value="transcriptional regulator NrdR"/>
    <property type="match status" value="1"/>
</dbReference>
<dbReference type="InterPro" id="IPR055173">
    <property type="entry name" value="NrdR-like_N"/>
</dbReference>
<evidence type="ECO:0000256" key="7">
    <source>
        <dbReference type="HAMAP-Rule" id="MF_00440"/>
    </source>
</evidence>
<dbReference type="Pfam" id="PF22811">
    <property type="entry name" value="Zn_ribbon_NrdR"/>
    <property type="match status" value="1"/>
</dbReference>
<organism evidence="9 10">
    <name type="scientific">Candidatus Roizmanbacteria bacterium RIFCSPLOWO2_01_FULL_45_11</name>
    <dbReference type="NCBI Taxonomy" id="1802070"/>
    <lineage>
        <taxon>Bacteria</taxon>
        <taxon>Candidatus Roizmaniibacteriota</taxon>
    </lineage>
</organism>
<keyword evidence="7" id="KW-0863">Zinc-finger</keyword>
<evidence type="ECO:0000259" key="8">
    <source>
        <dbReference type="PROSITE" id="PS51161"/>
    </source>
</evidence>
<keyword evidence="7" id="KW-0479">Metal-binding</keyword>
<evidence type="ECO:0000256" key="1">
    <source>
        <dbReference type="ARBA" id="ARBA00022491"/>
    </source>
</evidence>
<keyword evidence="1 7" id="KW-0678">Repressor</keyword>
<evidence type="ECO:0000313" key="9">
    <source>
        <dbReference type="EMBL" id="OGK53159.1"/>
    </source>
</evidence>
<sequence>MKCPFCTCTESKVLETRVGDDLETVRRRRECLTCGKRFTTYERVEYSPLTVMKRDGRRERFDREKLLRGLHQSCERTRVTNDQIEQIVGHIEQELRSQDSSEVTSAAIGDMVAEQLKRIDKVAYIRFASVFRRFVDVEEFRKEIKKL</sequence>
<dbReference type="GO" id="GO:0005524">
    <property type="term" value="F:ATP binding"/>
    <property type="evidence" value="ECO:0007669"/>
    <property type="project" value="UniProtKB-UniRule"/>
</dbReference>
<dbReference type="EMBL" id="MGAU01000067">
    <property type="protein sequence ID" value="OGK53159.1"/>
    <property type="molecule type" value="Genomic_DNA"/>
</dbReference>
<evidence type="ECO:0000256" key="4">
    <source>
        <dbReference type="ARBA" id="ARBA00023015"/>
    </source>
</evidence>
<dbReference type="GO" id="GO:0008270">
    <property type="term" value="F:zinc ion binding"/>
    <property type="evidence" value="ECO:0007669"/>
    <property type="project" value="UniProtKB-UniRule"/>
</dbReference>
<keyword evidence="3 7" id="KW-0067">ATP-binding</keyword>
<feature type="domain" description="ATP-cone" evidence="8">
    <location>
        <begin position="49"/>
        <end position="139"/>
    </location>
</feature>
<name>A0A1F7JC09_9BACT</name>
<comment type="caution">
    <text evidence="9">The sequence shown here is derived from an EMBL/GenBank/DDBJ whole genome shotgun (WGS) entry which is preliminary data.</text>
</comment>
<feature type="zinc finger region" evidence="7">
    <location>
        <begin position="3"/>
        <end position="34"/>
    </location>
</feature>
<dbReference type="Pfam" id="PF03477">
    <property type="entry name" value="ATP-cone"/>
    <property type="match status" value="1"/>
</dbReference>
<dbReference type="HAMAP" id="MF_00440">
    <property type="entry name" value="NrdR"/>
    <property type="match status" value="1"/>
</dbReference>
<dbReference type="PROSITE" id="PS51161">
    <property type="entry name" value="ATP_CONE"/>
    <property type="match status" value="1"/>
</dbReference>
<evidence type="ECO:0000256" key="5">
    <source>
        <dbReference type="ARBA" id="ARBA00023125"/>
    </source>
</evidence>
<dbReference type="Proteomes" id="UP000178486">
    <property type="component" value="Unassembled WGS sequence"/>
</dbReference>
<protein>
    <recommendedName>
        <fullName evidence="7">Transcriptional repressor NrdR</fullName>
    </recommendedName>
</protein>
<keyword evidence="4 7" id="KW-0805">Transcription regulation</keyword>
<keyword evidence="6 7" id="KW-0804">Transcription</keyword>
<evidence type="ECO:0000256" key="2">
    <source>
        <dbReference type="ARBA" id="ARBA00022741"/>
    </source>
</evidence>
<reference evidence="9 10" key="1">
    <citation type="journal article" date="2016" name="Nat. Commun.">
        <title>Thousands of microbial genomes shed light on interconnected biogeochemical processes in an aquifer system.</title>
        <authorList>
            <person name="Anantharaman K."/>
            <person name="Brown C.T."/>
            <person name="Hug L.A."/>
            <person name="Sharon I."/>
            <person name="Castelle C.J."/>
            <person name="Probst A.J."/>
            <person name="Thomas B.C."/>
            <person name="Singh A."/>
            <person name="Wilkins M.J."/>
            <person name="Karaoz U."/>
            <person name="Brodie E.L."/>
            <person name="Williams K.H."/>
            <person name="Hubbard S.S."/>
            <person name="Banfield J.F."/>
        </authorList>
    </citation>
    <scope>NUCLEOTIDE SEQUENCE [LARGE SCALE GENOMIC DNA]</scope>
</reference>
<proteinExistence type="inferred from homology"/>
<keyword evidence="7" id="KW-0862">Zinc</keyword>
<dbReference type="InterPro" id="IPR003796">
    <property type="entry name" value="RNR_NrdR-like"/>
</dbReference>
<keyword evidence="5 7" id="KW-0238">DNA-binding</keyword>
<dbReference type="PANTHER" id="PTHR30455:SF2">
    <property type="entry name" value="TRANSCRIPTIONAL REPRESSOR NRDR"/>
    <property type="match status" value="1"/>
</dbReference>
<comment type="cofactor">
    <cofactor evidence="7">
        <name>Zn(2+)</name>
        <dbReference type="ChEBI" id="CHEBI:29105"/>
    </cofactor>
    <text evidence="7">Binds 1 zinc ion.</text>
</comment>
<dbReference type="GO" id="GO:0045892">
    <property type="term" value="P:negative regulation of DNA-templated transcription"/>
    <property type="evidence" value="ECO:0007669"/>
    <property type="project" value="UniProtKB-UniRule"/>
</dbReference>
<comment type="similarity">
    <text evidence="7">Belongs to the NrdR family.</text>
</comment>
<evidence type="ECO:0000256" key="3">
    <source>
        <dbReference type="ARBA" id="ARBA00022840"/>
    </source>
</evidence>
<dbReference type="AlphaFoldDB" id="A0A1F7JC09"/>
<dbReference type="InterPro" id="IPR005144">
    <property type="entry name" value="ATP-cone_dom"/>
</dbReference>
<evidence type="ECO:0000256" key="6">
    <source>
        <dbReference type="ARBA" id="ARBA00023163"/>
    </source>
</evidence>
<gene>
    <name evidence="7" type="primary">nrdR</name>
    <name evidence="9" type="ORF">A3B56_02240</name>
</gene>
<accession>A0A1F7JC09</accession>
<keyword evidence="2 7" id="KW-0547">Nucleotide-binding</keyword>
<comment type="function">
    <text evidence="7">Negatively regulates transcription of bacterial ribonucleotide reductase nrd genes and operons by binding to NrdR-boxes.</text>
</comment>
<evidence type="ECO:0000313" key="10">
    <source>
        <dbReference type="Proteomes" id="UP000178486"/>
    </source>
</evidence>